<keyword evidence="1" id="KW-0472">Membrane</keyword>
<keyword evidence="2" id="KW-1185">Reference proteome</keyword>
<evidence type="ECO:0000313" key="3">
    <source>
        <dbReference type="WBParaSite" id="jg2095"/>
    </source>
</evidence>
<organism evidence="2 3">
    <name type="scientific">Ditylenchus dipsaci</name>
    <dbReference type="NCBI Taxonomy" id="166011"/>
    <lineage>
        <taxon>Eukaryota</taxon>
        <taxon>Metazoa</taxon>
        <taxon>Ecdysozoa</taxon>
        <taxon>Nematoda</taxon>
        <taxon>Chromadorea</taxon>
        <taxon>Rhabditida</taxon>
        <taxon>Tylenchina</taxon>
        <taxon>Tylenchomorpha</taxon>
        <taxon>Sphaerularioidea</taxon>
        <taxon>Anguinidae</taxon>
        <taxon>Anguininae</taxon>
        <taxon>Ditylenchus</taxon>
    </lineage>
</organism>
<dbReference type="AlphaFoldDB" id="A0A915DKB1"/>
<protein>
    <submittedName>
        <fullName evidence="3">Uncharacterized protein</fullName>
    </submittedName>
</protein>
<proteinExistence type="predicted"/>
<dbReference type="WBParaSite" id="jg2095">
    <property type="protein sequence ID" value="jg2095"/>
    <property type="gene ID" value="jg2095"/>
</dbReference>
<evidence type="ECO:0000256" key="1">
    <source>
        <dbReference type="SAM" id="Phobius"/>
    </source>
</evidence>
<reference evidence="3" key="1">
    <citation type="submission" date="2022-11" db="UniProtKB">
        <authorList>
            <consortium name="WormBaseParasite"/>
        </authorList>
    </citation>
    <scope>IDENTIFICATION</scope>
</reference>
<sequence>MPSSSCCQWHPYTRTDPPRKWHDNKSSFQTKLWIFSCFYFCSYCPNINQNIAIVAHTPPTGQELTARLLPSSPFLLVAVLVFVLVA</sequence>
<dbReference type="Proteomes" id="UP000887574">
    <property type="component" value="Unplaced"/>
</dbReference>
<keyword evidence="1" id="KW-1133">Transmembrane helix</keyword>
<evidence type="ECO:0000313" key="2">
    <source>
        <dbReference type="Proteomes" id="UP000887574"/>
    </source>
</evidence>
<name>A0A915DKB1_9BILA</name>
<accession>A0A915DKB1</accession>
<keyword evidence="1" id="KW-0812">Transmembrane</keyword>
<feature type="transmembrane region" description="Helical" evidence="1">
    <location>
        <begin position="68"/>
        <end position="85"/>
    </location>
</feature>